<keyword evidence="5 8" id="KW-1133">Transmembrane helix</keyword>
<evidence type="ECO:0000256" key="1">
    <source>
        <dbReference type="ARBA" id="ARBA00004370"/>
    </source>
</evidence>
<evidence type="ECO:0000256" key="4">
    <source>
        <dbReference type="ARBA" id="ARBA00022927"/>
    </source>
</evidence>
<dbReference type="AlphaFoldDB" id="A0A9W8Z168"/>
<gene>
    <name evidence="9" type="ORF">N0V93_003831</name>
</gene>
<evidence type="ECO:0000256" key="7">
    <source>
        <dbReference type="ARBA" id="ARBA00024203"/>
    </source>
</evidence>
<evidence type="ECO:0000256" key="5">
    <source>
        <dbReference type="ARBA" id="ARBA00022989"/>
    </source>
</evidence>
<dbReference type="Pfam" id="PF08571">
    <property type="entry name" value="Yos1"/>
    <property type="match status" value="1"/>
</dbReference>
<name>A0A9W8Z168_9PEZI</name>
<dbReference type="PANTHER" id="PTHR15858:SF0">
    <property type="entry name" value="IMMEDIATE EARLY RESPONSE 3-INTERACTING PROTEIN 1"/>
    <property type="match status" value="1"/>
</dbReference>
<evidence type="ECO:0000313" key="9">
    <source>
        <dbReference type="EMBL" id="KAJ4394612.1"/>
    </source>
</evidence>
<evidence type="ECO:0000256" key="8">
    <source>
        <dbReference type="SAM" id="Phobius"/>
    </source>
</evidence>
<accession>A0A9W8Z168</accession>
<protein>
    <recommendedName>
        <fullName evidence="11">Yos1-domain-containing protein</fullName>
    </recommendedName>
</protein>
<organism evidence="9 10">
    <name type="scientific">Gnomoniopsis smithogilvyi</name>
    <dbReference type="NCBI Taxonomy" id="1191159"/>
    <lineage>
        <taxon>Eukaryota</taxon>
        <taxon>Fungi</taxon>
        <taxon>Dikarya</taxon>
        <taxon>Ascomycota</taxon>
        <taxon>Pezizomycotina</taxon>
        <taxon>Sordariomycetes</taxon>
        <taxon>Sordariomycetidae</taxon>
        <taxon>Diaporthales</taxon>
        <taxon>Gnomoniaceae</taxon>
        <taxon>Gnomoniopsis</taxon>
    </lineage>
</organism>
<dbReference type="GO" id="GO:0000139">
    <property type="term" value="C:Golgi membrane"/>
    <property type="evidence" value="ECO:0007669"/>
    <property type="project" value="TreeGrafter"/>
</dbReference>
<dbReference type="GO" id="GO:0030134">
    <property type="term" value="C:COPII-coated ER to Golgi transport vesicle"/>
    <property type="evidence" value="ECO:0007669"/>
    <property type="project" value="TreeGrafter"/>
</dbReference>
<evidence type="ECO:0000256" key="6">
    <source>
        <dbReference type="ARBA" id="ARBA00023136"/>
    </source>
</evidence>
<dbReference type="GO" id="GO:0006888">
    <property type="term" value="P:endoplasmic reticulum to Golgi vesicle-mediated transport"/>
    <property type="evidence" value="ECO:0007669"/>
    <property type="project" value="TreeGrafter"/>
</dbReference>
<dbReference type="PANTHER" id="PTHR15858">
    <property type="entry name" value="IMMEDIATE EARLY RESPONSE 3-INTERACTING PROTEIN 1"/>
    <property type="match status" value="1"/>
</dbReference>
<evidence type="ECO:0008006" key="11">
    <source>
        <dbReference type="Google" id="ProtNLM"/>
    </source>
</evidence>
<dbReference type="OrthoDB" id="15356at2759"/>
<dbReference type="GO" id="GO:0015031">
    <property type="term" value="P:protein transport"/>
    <property type="evidence" value="ECO:0007669"/>
    <property type="project" value="UniProtKB-KW"/>
</dbReference>
<keyword evidence="3 8" id="KW-0812">Transmembrane</keyword>
<reference evidence="9" key="1">
    <citation type="submission" date="2022-10" db="EMBL/GenBank/DDBJ databases">
        <title>Tapping the CABI collections for fungal endophytes: first genome assemblies for Collariella, Neodidymelliopsis, Ascochyta clinopodiicola, Didymella pomorum, Didymosphaeria variabile, Neocosmospora piperis and Neocucurbitaria cava.</title>
        <authorList>
            <person name="Hill R."/>
        </authorList>
    </citation>
    <scope>NUCLEOTIDE SEQUENCE</scope>
    <source>
        <strain evidence="9">IMI 355082</strain>
    </source>
</reference>
<dbReference type="Proteomes" id="UP001140453">
    <property type="component" value="Unassembled WGS sequence"/>
</dbReference>
<comment type="similarity">
    <text evidence="7">Belongs to the YOS1 family.</text>
</comment>
<comment type="caution">
    <text evidence="9">The sequence shown here is derived from an EMBL/GenBank/DDBJ whole genome shotgun (WGS) entry which is preliminary data.</text>
</comment>
<evidence type="ECO:0000313" key="10">
    <source>
        <dbReference type="Proteomes" id="UP001140453"/>
    </source>
</evidence>
<proteinExistence type="inferred from homology"/>
<comment type="subcellular location">
    <subcellularLocation>
        <location evidence="1">Membrane</location>
    </subcellularLocation>
</comment>
<keyword evidence="4" id="KW-0653">Protein transport</keyword>
<dbReference type="GO" id="GO:0005789">
    <property type="term" value="C:endoplasmic reticulum membrane"/>
    <property type="evidence" value="ECO:0007669"/>
    <property type="project" value="TreeGrafter"/>
</dbReference>
<evidence type="ECO:0000256" key="3">
    <source>
        <dbReference type="ARBA" id="ARBA00022692"/>
    </source>
</evidence>
<evidence type="ECO:0000256" key="2">
    <source>
        <dbReference type="ARBA" id="ARBA00022448"/>
    </source>
</evidence>
<dbReference type="InterPro" id="IPR013880">
    <property type="entry name" value="Yos1"/>
</dbReference>
<keyword evidence="6 8" id="KW-0472">Membrane</keyword>
<sequence>MFLFGNLLYTIILVINAIAILSEDRFLARIGFSKTSYDPAFGQGADQSVKGKIINLVASIRVIMRGCGYEQAQGLTHNPRSTIDCFQHFDNNLRAHTWLERSEFTARNGFLLRQQYRFILYADQGLEEESKEISTVPWL</sequence>
<keyword evidence="2" id="KW-0813">Transport</keyword>
<keyword evidence="10" id="KW-1185">Reference proteome</keyword>
<feature type="transmembrane region" description="Helical" evidence="8">
    <location>
        <begin position="6"/>
        <end position="22"/>
    </location>
</feature>
<dbReference type="EMBL" id="JAPEVB010000002">
    <property type="protein sequence ID" value="KAJ4394612.1"/>
    <property type="molecule type" value="Genomic_DNA"/>
</dbReference>